<dbReference type="Proteomes" id="UP000664859">
    <property type="component" value="Unassembled WGS sequence"/>
</dbReference>
<dbReference type="SMART" id="SM00382">
    <property type="entry name" value="AAA"/>
    <property type="match status" value="2"/>
</dbReference>
<keyword evidence="3 6" id="KW-0547">Nucleotide-binding</keyword>
<dbReference type="PROSITE" id="PS00871">
    <property type="entry name" value="CLPAB_2"/>
    <property type="match status" value="1"/>
</dbReference>
<reference evidence="11" key="1">
    <citation type="submission" date="2021-02" db="EMBL/GenBank/DDBJ databases">
        <title>First Annotated Genome of the Yellow-green Alga Tribonema minus.</title>
        <authorList>
            <person name="Mahan K.M."/>
        </authorList>
    </citation>
    <scope>NUCLEOTIDE SEQUENCE</scope>
    <source>
        <strain evidence="11">UTEX B ZZ1240</strain>
    </source>
</reference>
<keyword evidence="12" id="KW-1185">Reference proteome</keyword>
<dbReference type="InterPro" id="IPR019489">
    <property type="entry name" value="Clp_ATPase_C"/>
</dbReference>
<dbReference type="InterPro" id="IPR003593">
    <property type="entry name" value="AAA+_ATPase"/>
</dbReference>
<keyword evidence="4 6" id="KW-0067">ATP-binding</keyword>
<feature type="region of interest" description="Disordered" evidence="8">
    <location>
        <begin position="406"/>
        <end position="431"/>
    </location>
</feature>
<evidence type="ECO:0000259" key="10">
    <source>
        <dbReference type="SMART" id="SM01086"/>
    </source>
</evidence>
<dbReference type="GO" id="GO:0016887">
    <property type="term" value="F:ATP hydrolysis activity"/>
    <property type="evidence" value="ECO:0007669"/>
    <property type="project" value="InterPro"/>
</dbReference>
<dbReference type="InterPro" id="IPR041546">
    <property type="entry name" value="ClpA/ClpB_AAA_lid"/>
</dbReference>
<evidence type="ECO:0000259" key="9">
    <source>
        <dbReference type="SMART" id="SM00382"/>
    </source>
</evidence>
<dbReference type="Pfam" id="PF17871">
    <property type="entry name" value="AAA_lid_9"/>
    <property type="match status" value="1"/>
</dbReference>
<dbReference type="InterPro" id="IPR001270">
    <property type="entry name" value="ClpA/B"/>
</dbReference>
<evidence type="ECO:0000256" key="1">
    <source>
        <dbReference type="ARBA" id="ARBA00008675"/>
    </source>
</evidence>
<dbReference type="PROSITE" id="PS00870">
    <property type="entry name" value="CLPAB_1"/>
    <property type="match status" value="1"/>
</dbReference>
<dbReference type="InterPro" id="IPR027417">
    <property type="entry name" value="P-loop_NTPase"/>
</dbReference>
<protein>
    <submittedName>
        <fullName evidence="11">Putative chaperone clpB</fullName>
    </submittedName>
</protein>
<keyword evidence="2" id="KW-0677">Repeat</keyword>
<feature type="domain" description="Clp ATPase C-terminal" evidence="10">
    <location>
        <begin position="669"/>
        <end position="759"/>
    </location>
</feature>
<dbReference type="GO" id="GO:0005524">
    <property type="term" value="F:ATP binding"/>
    <property type="evidence" value="ECO:0007669"/>
    <property type="project" value="UniProtKB-KW"/>
</dbReference>
<evidence type="ECO:0000256" key="6">
    <source>
        <dbReference type="RuleBase" id="RU004432"/>
    </source>
</evidence>
<dbReference type="CDD" id="cd19499">
    <property type="entry name" value="RecA-like_ClpB_Hsp104-like"/>
    <property type="match status" value="1"/>
</dbReference>
<dbReference type="GO" id="GO:0034605">
    <property type="term" value="P:cellular response to heat"/>
    <property type="evidence" value="ECO:0007669"/>
    <property type="project" value="TreeGrafter"/>
</dbReference>
<dbReference type="FunFam" id="3.40.50.300:FF:000010">
    <property type="entry name" value="Chaperone clpB 1, putative"/>
    <property type="match status" value="1"/>
</dbReference>
<dbReference type="FunFam" id="3.40.50.300:FF:000025">
    <property type="entry name" value="ATP-dependent Clp protease subunit"/>
    <property type="match status" value="1"/>
</dbReference>
<sequence length="783" mass="87099">MLSVASRLAARSGAASHRWGCTHLVRCLSQEPRAPWVAPEAVPVGEALKKYGKDLTQAARDGKLDPVIGRDDEIRRTVEVLSRRRKNNPVLIGEPGVGKTAIAEGLARRIVAQDVPESMKNKQVIALDLAALVAGAKFRGEYEERLRSVLRDVERSHDRVVLFIDEMHQLVGAGAAEGGMDASNMLKPALARGDLRCMGATTLDEYRKYIEKDAALARRLQPVYIAEPDVEATVTILRGLKERYEVHHGVRISDAALVAASRLAHRYLTERKLPDSAIDLIDEAASRMRMQQESKPEAIEKVEREIAMRLIEIEALRKETDRLSRERLEKLQKEVEAQRAIEDKLMAEWRRERERLVGIKRAKQQLEEARRQAELAQQRGEWARAGELTYSEIPRLEAIVAEADAAEKADGRGSGGDAEEGPLERRGPMLGDTVTEQDVGEVVSRATGVPIGQLLASETRKLLHMEDALAKRVVGQDDAIKAVSNCVRLARAGLRSHTRPLGVFMFLGPTGVGKTELTKALAEFLFQSESAIVRVDMSEYMERFSVSRLIGAPPGYVGYEEGGTLTEAVRRRPYQVILLDEFEKAHREVANLLLQVFDEGRLTDSQGRVIDFRSTLIIMTSNLGSDILYESDPDLDVSLLKPQVMARVAQHFPPEFLNRVDDMVLFNRLKRAQMSGIVEIQLKEVQSLLSDKRIILETPPEVVEWLADTGFDPRLGARPLKRAIAAYLLDPLANLILESRCPEGSYVKVRVGADNRLDFDITTDLADTKEVALGPADTAVEVV</sequence>
<dbReference type="SMART" id="SM01086">
    <property type="entry name" value="ClpB_D2-small"/>
    <property type="match status" value="1"/>
</dbReference>
<evidence type="ECO:0000256" key="7">
    <source>
        <dbReference type="SAM" id="Coils"/>
    </source>
</evidence>
<dbReference type="Pfam" id="PF10431">
    <property type="entry name" value="ClpB_D2-small"/>
    <property type="match status" value="1"/>
</dbReference>
<feature type="coiled-coil region" evidence="7">
    <location>
        <begin position="299"/>
        <end position="379"/>
    </location>
</feature>
<keyword evidence="7" id="KW-0175">Coiled coil</keyword>
<dbReference type="Pfam" id="PF07724">
    <property type="entry name" value="AAA_2"/>
    <property type="match status" value="1"/>
</dbReference>
<evidence type="ECO:0000256" key="8">
    <source>
        <dbReference type="SAM" id="MobiDB-lite"/>
    </source>
</evidence>
<evidence type="ECO:0000256" key="5">
    <source>
        <dbReference type="ARBA" id="ARBA00023186"/>
    </source>
</evidence>
<dbReference type="InterPro" id="IPR050130">
    <property type="entry name" value="ClpA_ClpB"/>
</dbReference>
<evidence type="ECO:0000313" key="11">
    <source>
        <dbReference type="EMBL" id="KAG5190335.1"/>
    </source>
</evidence>
<evidence type="ECO:0000256" key="2">
    <source>
        <dbReference type="ARBA" id="ARBA00022737"/>
    </source>
</evidence>
<dbReference type="OrthoDB" id="47330at2759"/>
<comment type="similarity">
    <text evidence="1 6">Belongs to the ClpA/ClpB family.</text>
</comment>
<dbReference type="GO" id="GO:0005737">
    <property type="term" value="C:cytoplasm"/>
    <property type="evidence" value="ECO:0007669"/>
    <property type="project" value="TreeGrafter"/>
</dbReference>
<evidence type="ECO:0000256" key="3">
    <source>
        <dbReference type="ARBA" id="ARBA00022741"/>
    </source>
</evidence>
<dbReference type="EMBL" id="JAFCMP010000035">
    <property type="protein sequence ID" value="KAG5190335.1"/>
    <property type="molecule type" value="Genomic_DNA"/>
</dbReference>
<evidence type="ECO:0000256" key="4">
    <source>
        <dbReference type="ARBA" id="ARBA00022840"/>
    </source>
</evidence>
<accession>A0A835ZB20</accession>
<dbReference type="InterPro" id="IPR028299">
    <property type="entry name" value="ClpA/B_CS2"/>
</dbReference>
<evidence type="ECO:0000313" key="12">
    <source>
        <dbReference type="Proteomes" id="UP000664859"/>
    </source>
</evidence>
<dbReference type="AlphaFoldDB" id="A0A835ZB20"/>
<organism evidence="11 12">
    <name type="scientific">Tribonema minus</name>
    <dbReference type="NCBI Taxonomy" id="303371"/>
    <lineage>
        <taxon>Eukaryota</taxon>
        <taxon>Sar</taxon>
        <taxon>Stramenopiles</taxon>
        <taxon>Ochrophyta</taxon>
        <taxon>PX clade</taxon>
        <taxon>Xanthophyceae</taxon>
        <taxon>Tribonematales</taxon>
        <taxon>Tribonemataceae</taxon>
        <taxon>Tribonema</taxon>
    </lineage>
</organism>
<dbReference type="Gene3D" id="1.10.8.60">
    <property type="match status" value="1"/>
</dbReference>
<dbReference type="Pfam" id="PF00004">
    <property type="entry name" value="AAA"/>
    <property type="match status" value="1"/>
</dbReference>
<name>A0A835ZB20_9STRA</name>
<feature type="domain" description="AAA+ ATPase" evidence="9">
    <location>
        <begin position="85"/>
        <end position="231"/>
    </location>
</feature>
<proteinExistence type="inferred from homology"/>
<dbReference type="FunFam" id="3.40.50.300:FF:000120">
    <property type="entry name" value="ATP-dependent chaperone ClpB"/>
    <property type="match status" value="1"/>
</dbReference>
<feature type="domain" description="AAA+ ATPase" evidence="9">
    <location>
        <begin position="500"/>
        <end position="641"/>
    </location>
</feature>
<comment type="caution">
    <text evidence="11">The sequence shown here is derived from an EMBL/GenBank/DDBJ whole genome shotgun (WGS) entry which is preliminary data.</text>
</comment>
<gene>
    <name evidence="11" type="ORF">JKP88DRAFT_269351</name>
</gene>
<dbReference type="CDD" id="cd00009">
    <property type="entry name" value="AAA"/>
    <property type="match status" value="1"/>
</dbReference>
<dbReference type="PANTHER" id="PTHR11638:SF176">
    <property type="entry name" value="HEAT SHOCK PROTEIN 78, MITOCHONDRIAL"/>
    <property type="match status" value="1"/>
</dbReference>
<dbReference type="PRINTS" id="PR00300">
    <property type="entry name" value="CLPPROTEASEA"/>
</dbReference>
<dbReference type="Gene3D" id="3.40.50.300">
    <property type="entry name" value="P-loop containing nucleotide triphosphate hydrolases"/>
    <property type="match status" value="3"/>
</dbReference>
<dbReference type="PANTHER" id="PTHR11638">
    <property type="entry name" value="ATP-DEPENDENT CLP PROTEASE"/>
    <property type="match status" value="1"/>
</dbReference>
<dbReference type="SUPFAM" id="SSF52540">
    <property type="entry name" value="P-loop containing nucleoside triphosphate hydrolases"/>
    <property type="match status" value="2"/>
</dbReference>
<dbReference type="InterPro" id="IPR003959">
    <property type="entry name" value="ATPase_AAA_core"/>
</dbReference>
<dbReference type="InterPro" id="IPR018368">
    <property type="entry name" value="ClpA/B_CS1"/>
</dbReference>
<keyword evidence="5 6" id="KW-0143">Chaperone</keyword>